<feature type="signal peptide" evidence="5">
    <location>
        <begin position="1"/>
        <end position="18"/>
    </location>
</feature>
<dbReference type="CDD" id="cd13659">
    <property type="entry name" value="PBP2_PotF"/>
    <property type="match status" value="1"/>
</dbReference>
<dbReference type="PANTHER" id="PTHR30222">
    <property type="entry name" value="SPERMIDINE/PUTRESCINE-BINDING PERIPLASMIC PROTEIN"/>
    <property type="match status" value="1"/>
</dbReference>
<feature type="chain" id="PRO_5040744940" evidence="5">
    <location>
        <begin position="19"/>
        <end position="359"/>
    </location>
</feature>
<name>A0A9W6NDU9_9PSED</name>
<keyword evidence="2" id="KW-0813">Transport</keyword>
<dbReference type="GO" id="GO:0042597">
    <property type="term" value="C:periplasmic space"/>
    <property type="evidence" value="ECO:0007669"/>
    <property type="project" value="UniProtKB-SubCell"/>
</dbReference>
<evidence type="ECO:0000256" key="3">
    <source>
        <dbReference type="ARBA" id="ARBA00022729"/>
    </source>
</evidence>
<proteinExistence type="predicted"/>
<keyword evidence="7" id="KW-1185">Reference proteome</keyword>
<dbReference type="PRINTS" id="PR00909">
    <property type="entry name" value="SPERMDNBNDNG"/>
</dbReference>
<organism evidence="6 7">
    <name type="scientific">Pseudomonas turukhanskensis</name>
    <dbReference type="NCBI Taxonomy" id="1806536"/>
    <lineage>
        <taxon>Bacteria</taxon>
        <taxon>Pseudomonadati</taxon>
        <taxon>Pseudomonadota</taxon>
        <taxon>Gammaproteobacteria</taxon>
        <taxon>Pseudomonadales</taxon>
        <taxon>Pseudomonadaceae</taxon>
        <taxon>Pseudomonas</taxon>
    </lineage>
</organism>
<sequence length="359" mass="39565">MRLIALGLLVGMALPLHAEEKVVNIYNWGDYVGPQALKDFEAETGIKVHYDTFDSLEILESKLLTGRTGYDVVFPTNTIVGRLLPAKALQPVDPQTLKGLDNIDPEILAKFAQVDPGNRYAVPYTWGTTGLAMNLQAVQKRIPDAPIDSLDLLFKPEYASKLKDCGIAVLDAPQEVISIALNYLGKSPYSKDPADLKAAQQLLAKLRPNVRYIGYGTLSTDLANGNICIALTYSGDASTAQAQVAETKQNFEVIYRIPREGTLMWADSMAMPANAPHPEAAKAFIEFMMRPASMAELTNSLYYANANKASTPLLDKAVSEDPNIYPPQQVRAKLFSEEMLPAKVLRERTRAWADFRAQK</sequence>
<dbReference type="PIRSF" id="PIRSF019574">
    <property type="entry name" value="Periplasmic_polyamine_BP"/>
    <property type="match status" value="1"/>
</dbReference>
<dbReference type="EMBL" id="BSFN01000001">
    <property type="protein sequence ID" value="GLK87343.1"/>
    <property type="molecule type" value="Genomic_DNA"/>
</dbReference>
<dbReference type="InterPro" id="IPR001188">
    <property type="entry name" value="Sperm_putr-bd"/>
</dbReference>
<dbReference type="RefSeq" id="WP_271193599.1">
    <property type="nucleotide sequence ID" value="NZ_BSFN01000001.1"/>
</dbReference>
<dbReference type="SUPFAM" id="SSF53850">
    <property type="entry name" value="Periplasmic binding protein-like II"/>
    <property type="match status" value="1"/>
</dbReference>
<dbReference type="Gene3D" id="3.40.190.10">
    <property type="entry name" value="Periplasmic binding protein-like II"/>
    <property type="match status" value="2"/>
</dbReference>
<keyword evidence="4" id="KW-0574">Periplasm</keyword>
<reference evidence="6" key="2">
    <citation type="submission" date="2023-01" db="EMBL/GenBank/DDBJ databases">
        <authorList>
            <person name="Sun Q."/>
            <person name="Evtushenko L."/>
        </authorList>
    </citation>
    <scope>NUCLEOTIDE SEQUENCE</scope>
    <source>
        <strain evidence="6">VKM B-2935</strain>
    </source>
</reference>
<reference evidence="6" key="1">
    <citation type="journal article" date="2014" name="Int. J. Syst. Evol. Microbiol.">
        <title>Complete genome sequence of Corynebacterium casei LMG S-19264T (=DSM 44701T), isolated from a smear-ripened cheese.</title>
        <authorList>
            <consortium name="US DOE Joint Genome Institute (JGI-PGF)"/>
            <person name="Walter F."/>
            <person name="Albersmeier A."/>
            <person name="Kalinowski J."/>
            <person name="Ruckert C."/>
        </authorList>
    </citation>
    <scope>NUCLEOTIDE SEQUENCE</scope>
    <source>
        <strain evidence="6">VKM B-2935</strain>
    </source>
</reference>
<evidence type="ECO:0000313" key="7">
    <source>
        <dbReference type="Proteomes" id="UP001143328"/>
    </source>
</evidence>
<evidence type="ECO:0000256" key="4">
    <source>
        <dbReference type="ARBA" id="ARBA00022764"/>
    </source>
</evidence>
<dbReference type="GO" id="GO:0019808">
    <property type="term" value="F:polyamine binding"/>
    <property type="evidence" value="ECO:0007669"/>
    <property type="project" value="InterPro"/>
</dbReference>
<dbReference type="PANTHER" id="PTHR30222:SF18">
    <property type="entry name" value="BIFUNCTIONAL POLYHYDROXYBUTYRATE SYNTHASE _ ABC TRANSPORTER PERIPLASMIC BINDING PROTEIN-RELATED"/>
    <property type="match status" value="1"/>
</dbReference>
<gene>
    <name evidence="6" type="primary">potF_1</name>
    <name evidence="6" type="ORF">GCM10017655_04050</name>
</gene>
<dbReference type="AlphaFoldDB" id="A0A9W6NDU9"/>
<evidence type="ECO:0000256" key="1">
    <source>
        <dbReference type="ARBA" id="ARBA00004418"/>
    </source>
</evidence>
<dbReference type="Pfam" id="PF13416">
    <property type="entry name" value="SBP_bac_8"/>
    <property type="match status" value="1"/>
</dbReference>
<accession>A0A9W6NDU9</accession>
<comment type="caution">
    <text evidence="6">The sequence shown here is derived from an EMBL/GenBank/DDBJ whole genome shotgun (WGS) entry which is preliminary data.</text>
</comment>
<dbReference type="InterPro" id="IPR006059">
    <property type="entry name" value="SBP"/>
</dbReference>
<keyword evidence="3 5" id="KW-0732">Signal</keyword>
<evidence type="ECO:0000313" key="6">
    <source>
        <dbReference type="EMBL" id="GLK87343.1"/>
    </source>
</evidence>
<protein>
    <submittedName>
        <fullName evidence="6">Putrescine-binding periplasmic protein</fullName>
    </submittedName>
</protein>
<evidence type="ECO:0000256" key="5">
    <source>
        <dbReference type="SAM" id="SignalP"/>
    </source>
</evidence>
<dbReference type="GO" id="GO:0015846">
    <property type="term" value="P:polyamine transport"/>
    <property type="evidence" value="ECO:0007669"/>
    <property type="project" value="InterPro"/>
</dbReference>
<evidence type="ECO:0000256" key="2">
    <source>
        <dbReference type="ARBA" id="ARBA00022448"/>
    </source>
</evidence>
<comment type="subcellular location">
    <subcellularLocation>
        <location evidence="1">Periplasm</location>
    </subcellularLocation>
</comment>
<dbReference type="Proteomes" id="UP001143328">
    <property type="component" value="Unassembled WGS sequence"/>
</dbReference>